<feature type="chain" id="PRO_5014435733" evidence="2">
    <location>
        <begin position="22"/>
        <end position="279"/>
    </location>
</feature>
<dbReference type="AlphaFoldDB" id="A0A2J6R3P9"/>
<keyword evidence="4" id="KW-1185">Reference proteome</keyword>
<evidence type="ECO:0000313" key="3">
    <source>
        <dbReference type="EMBL" id="PMD33157.1"/>
    </source>
</evidence>
<feature type="compositionally biased region" description="Basic and acidic residues" evidence="1">
    <location>
        <begin position="109"/>
        <end position="124"/>
    </location>
</feature>
<reference evidence="3 4" key="1">
    <citation type="submission" date="2016-04" db="EMBL/GenBank/DDBJ databases">
        <title>A degradative enzymes factory behind the ericoid mycorrhizal symbiosis.</title>
        <authorList>
            <consortium name="DOE Joint Genome Institute"/>
            <person name="Martino E."/>
            <person name="Morin E."/>
            <person name="Grelet G."/>
            <person name="Kuo A."/>
            <person name="Kohler A."/>
            <person name="Daghino S."/>
            <person name="Barry K."/>
            <person name="Choi C."/>
            <person name="Cichocki N."/>
            <person name="Clum A."/>
            <person name="Copeland A."/>
            <person name="Hainaut M."/>
            <person name="Haridas S."/>
            <person name="Labutti K."/>
            <person name="Lindquist E."/>
            <person name="Lipzen A."/>
            <person name="Khouja H.-R."/>
            <person name="Murat C."/>
            <person name="Ohm R."/>
            <person name="Olson A."/>
            <person name="Spatafora J."/>
            <person name="Veneault-Fourrey C."/>
            <person name="Henrissat B."/>
            <person name="Grigoriev I."/>
            <person name="Martin F."/>
            <person name="Perotto S."/>
        </authorList>
    </citation>
    <scope>NUCLEOTIDE SEQUENCE [LARGE SCALE GENOMIC DNA]</scope>
    <source>
        <strain evidence="3 4">F</strain>
    </source>
</reference>
<feature type="region of interest" description="Disordered" evidence="1">
    <location>
        <begin position="194"/>
        <end position="279"/>
    </location>
</feature>
<dbReference type="EMBL" id="KZ613957">
    <property type="protein sequence ID" value="PMD33157.1"/>
    <property type="molecule type" value="Genomic_DNA"/>
</dbReference>
<sequence>MHFSLSLVAFSALLPLLGVTAAPLTHEVRAPQDDYTSYRPVRCYLEYDGGVGGGDGGGGGGDGGVGGGDGGPRPERRELDARQCERMLKRSAKREAGDTTYYWYGPDQPDPRPDPIEEKREANPEARPPPTDPQVPIYDSYGPFDPFPNPDKRDVTLPAKREATPPFRYLDYFKYGPDVDPEKREVITPLEGLFYHYDGPEPKPEKREVFTPPEGEYERYDGPDPDREKRQVTPQARRSAIAEPQLDGTGSTGPTIPVYEKYEPVHDERSVPDSRDVKL</sequence>
<protein>
    <submittedName>
        <fullName evidence="3">Uncharacterized protein</fullName>
    </submittedName>
</protein>
<keyword evidence="2" id="KW-0732">Signal</keyword>
<feature type="compositionally biased region" description="Basic and acidic residues" evidence="1">
    <location>
        <begin position="216"/>
        <end position="231"/>
    </location>
</feature>
<organism evidence="3 4">
    <name type="scientific">Hyaloscypha variabilis (strain UAMH 11265 / GT02V1 / F)</name>
    <name type="common">Meliniomyces variabilis</name>
    <dbReference type="NCBI Taxonomy" id="1149755"/>
    <lineage>
        <taxon>Eukaryota</taxon>
        <taxon>Fungi</taxon>
        <taxon>Dikarya</taxon>
        <taxon>Ascomycota</taxon>
        <taxon>Pezizomycotina</taxon>
        <taxon>Leotiomycetes</taxon>
        <taxon>Helotiales</taxon>
        <taxon>Hyaloscyphaceae</taxon>
        <taxon>Hyaloscypha</taxon>
        <taxon>Hyaloscypha variabilis</taxon>
    </lineage>
</organism>
<accession>A0A2J6R3P9</accession>
<evidence type="ECO:0000313" key="4">
    <source>
        <dbReference type="Proteomes" id="UP000235786"/>
    </source>
</evidence>
<feature type="compositionally biased region" description="Basic and acidic residues" evidence="1">
    <location>
        <begin position="260"/>
        <end position="279"/>
    </location>
</feature>
<feature type="region of interest" description="Disordered" evidence="1">
    <location>
        <begin position="54"/>
        <end position="161"/>
    </location>
</feature>
<feature type="compositionally biased region" description="Basic and acidic residues" evidence="1">
    <location>
        <begin position="150"/>
        <end position="161"/>
    </location>
</feature>
<gene>
    <name evidence="3" type="ORF">L207DRAFT_590223</name>
</gene>
<feature type="compositionally biased region" description="Basic and acidic residues" evidence="1">
    <location>
        <begin position="198"/>
        <end position="209"/>
    </location>
</feature>
<feature type="compositionally biased region" description="Gly residues" evidence="1">
    <location>
        <begin position="54"/>
        <end position="71"/>
    </location>
</feature>
<feature type="signal peptide" evidence="2">
    <location>
        <begin position="1"/>
        <end position="21"/>
    </location>
</feature>
<proteinExistence type="predicted"/>
<name>A0A2J6R3P9_HYAVF</name>
<evidence type="ECO:0000256" key="2">
    <source>
        <dbReference type="SAM" id="SignalP"/>
    </source>
</evidence>
<feature type="compositionally biased region" description="Basic and acidic residues" evidence="1">
    <location>
        <begin position="72"/>
        <end position="97"/>
    </location>
</feature>
<dbReference type="Proteomes" id="UP000235786">
    <property type="component" value="Unassembled WGS sequence"/>
</dbReference>
<evidence type="ECO:0000256" key="1">
    <source>
        <dbReference type="SAM" id="MobiDB-lite"/>
    </source>
</evidence>